<accession>A0A5C3LZW7</accession>
<evidence type="ECO:0000256" key="4">
    <source>
        <dbReference type="ARBA" id="ARBA00022691"/>
    </source>
</evidence>
<dbReference type="SUPFAM" id="SSF53335">
    <property type="entry name" value="S-adenosyl-L-methionine-dependent methyltransferases"/>
    <property type="match status" value="1"/>
</dbReference>
<keyword evidence="4" id="KW-0949">S-adenosyl-L-methionine</keyword>
<dbReference type="OrthoDB" id="276151at2759"/>
<protein>
    <submittedName>
        <fullName evidence="5">S-adenosyl-L-methionine-dependent methyltransferase</fullName>
    </submittedName>
</protein>
<dbReference type="PANTHER" id="PTHR32183:SF11">
    <property type="entry name" value="THIOL METHYLTRANSFERASE 2-RELATED"/>
    <property type="match status" value="1"/>
</dbReference>
<keyword evidence="1" id="KW-0597">Phosphoprotein</keyword>
<evidence type="ECO:0000313" key="5">
    <source>
        <dbReference type="EMBL" id="TFK38097.1"/>
    </source>
</evidence>
<dbReference type="GO" id="GO:0008757">
    <property type="term" value="F:S-adenosylmethionine-dependent methyltransferase activity"/>
    <property type="evidence" value="ECO:0007669"/>
    <property type="project" value="InterPro"/>
</dbReference>
<organism evidence="5 6">
    <name type="scientific">Crucibulum laeve</name>
    <dbReference type="NCBI Taxonomy" id="68775"/>
    <lineage>
        <taxon>Eukaryota</taxon>
        <taxon>Fungi</taxon>
        <taxon>Dikarya</taxon>
        <taxon>Basidiomycota</taxon>
        <taxon>Agaricomycotina</taxon>
        <taxon>Agaricomycetes</taxon>
        <taxon>Agaricomycetidae</taxon>
        <taxon>Agaricales</taxon>
        <taxon>Agaricineae</taxon>
        <taxon>Nidulariaceae</taxon>
        <taxon>Crucibulum</taxon>
    </lineage>
</organism>
<keyword evidence="6" id="KW-1185">Reference proteome</keyword>
<proteinExistence type="predicted"/>
<keyword evidence="3 5" id="KW-0808">Transferase</keyword>
<dbReference type="EMBL" id="ML213604">
    <property type="protein sequence ID" value="TFK38097.1"/>
    <property type="molecule type" value="Genomic_DNA"/>
</dbReference>
<evidence type="ECO:0000256" key="3">
    <source>
        <dbReference type="ARBA" id="ARBA00022679"/>
    </source>
</evidence>
<dbReference type="Gene3D" id="3.40.50.150">
    <property type="entry name" value="Vaccinia Virus protein VP39"/>
    <property type="match status" value="1"/>
</dbReference>
<sequence length="227" mass="25322">MTAPPVATLPGFSTLAQIIKSDDPSSWDQAWQNKITPWDAGDSQPPLREAIERSGIPFPRSGRALVPGCGSGYDVTYIATSLGLNTVGFDISETATTAARKLLETHPGNVKSLVTFQIGDFFTFKVPLEERFDLVYDYTFFVAIPPSRRPEWGAQMASLIKPGGYLITLVFPIDPPIETGPPFFVRPEHYIAPLGDKFEKVLDKDPEVSIESHKERERLVVWRRKED</sequence>
<dbReference type="PROSITE" id="PS51585">
    <property type="entry name" value="SAM_MT_TPMT"/>
    <property type="match status" value="1"/>
</dbReference>
<dbReference type="InterPro" id="IPR008854">
    <property type="entry name" value="TPMT"/>
</dbReference>
<dbReference type="InterPro" id="IPR029063">
    <property type="entry name" value="SAM-dependent_MTases_sf"/>
</dbReference>
<dbReference type="PANTHER" id="PTHR32183">
    <property type="match status" value="1"/>
</dbReference>
<dbReference type="STRING" id="68775.A0A5C3LZW7"/>
<keyword evidence="2 5" id="KW-0489">Methyltransferase</keyword>
<evidence type="ECO:0000313" key="6">
    <source>
        <dbReference type="Proteomes" id="UP000308652"/>
    </source>
</evidence>
<gene>
    <name evidence="5" type="ORF">BDQ12DRAFT_683969</name>
</gene>
<reference evidence="5 6" key="1">
    <citation type="journal article" date="2019" name="Nat. Ecol. Evol.">
        <title>Megaphylogeny resolves global patterns of mushroom evolution.</title>
        <authorList>
            <person name="Varga T."/>
            <person name="Krizsan K."/>
            <person name="Foldi C."/>
            <person name="Dima B."/>
            <person name="Sanchez-Garcia M."/>
            <person name="Sanchez-Ramirez S."/>
            <person name="Szollosi G.J."/>
            <person name="Szarkandi J.G."/>
            <person name="Papp V."/>
            <person name="Albert L."/>
            <person name="Andreopoulos W."/>
            <person name="Angelini C."/>
            <person name="Antonin V."/>
            <person name="Barry K.W."/>
            <person name="Bougher N.L."/>
            <person name="Buchanan P."/>
            <person name="Buyck B."/>
            <person name="Bense V."/>
            <person name="Catcheside P."/>
            <person name="Chovatia M."/>
            <person name="Cooper J."/>
            <person name="Damon W."/>
            <person name="Desjardin D."/>
            <person name="Finy P."/>
            <person name="Geml J."/>
            <person name="Haridas S."/>
            <person name="Hughes K."/>
            <person name="Justo A."/>
            <person name="Karasinski D."/>
            <person name="Kautmanova I."/>
            <person name="Kiss B."/>
            <person name="Kocsube S."/>
            <person name="Kotiranta H."/>
            <person name="LaButti K.M."/>
            <person name="Lechner B.E."/>
            <person name="Liimatainen K."/>
            <person name="Lipzen A."/>
            <person name="Lukacs Z."/>
            <person name="Mihaltcheva S."/>
            <person name="Morgado L.N."/>
            <person name="Niskanen T."/>
            <person name="Noordeloos M.E."/>
            <person name="Ohm R.A."/>
            <person name="Ortiz-Santana B."/>
            <person name="Ovrebo C."/>
            <person name="Racz N."/>
            <person name="Riley R."/>
            <person name="Savchenko A."/>
            <person name="Shiryaev A."/>
            <person name="Soop K."/>
            <person name="Spirin V."/>
            <person name="Szebenyi C."/>
            <person name="Tomsovsky M."/>
            <person name="Tulloss R.E."/>
            <person name="Uehling J."/>
            <person name="Grigoriev I.V."/>
            <person name="Vagvolgyi C."/>
            <person name="Papp T."/>
            <person name="Martin F.M."/>
            <person name="Miettinen O."/>
            <person name="Hibbett D.S."/>
            <person name="Nagy L.G."/>
        </authorList>
    </citation>
    <scope>NUCLEOTIDE SEQUENCE [LARGE SCALE GENOMIC DNA]</scope>
    <source>
        <strain evidence="5 6">CBS 166.37</strain>
    </source>
</reference>
<evidence type="ECO:0000256" key="1">
    <source>
        <dbReference type="ARBA" id="ARBA00022553"/>
    </source>
</evidence>
<dbReference type="Proteomes" id="UP000308652">
    <property type="component" value="Unassembled WGS sequence"/>
</dbReference>
<name>A0A5C3LZW7_9AGAR</name>
<dbReference type="AlphaFoldDB" id="A0A5C3LZW7"/>
<evidence type="ECO:0000256" key="2">
    <source>
        <dbReference type="ARBA" id="ARBA00022603"/>
    </source>
</evidence>
<dbReference type="CDD" id="cd02440">
    <property type="entry name" value="AdoMet_MTases"/>
    <property type="match status" value="1"/>
</dbReference>
<dbReference type="Pfam" id="PF05724">
    <property type="entry name" value="TPMT"/>
    <property type="match status" value="1"/>
</dbReference>
<dbReference type="GO" id="GO:0032259">
    <property type="term" value="P:methylation"/>
    <property type="evidence" value="ECO:0007669"/>
    <property type="project" value="UniProtKB-KW"/>
</dbReference>